<feature type="region of interest" description="Disordered" evidence="1">
    <location>
        <begin position="406"/>
        <end position="485"/>
    </location>
</feature>
<gene>
    <name evidence="2" type="ORF">B0H15DRAFT_799560</name>
</gene>
<feature type="compositionally biased region" description="Polar residues" evidence="1">
    <location>
        <begin position="476"/>
        <end position="485"/>
    </location>
</feature>
<feature type="region of interest" description="Disordered" evidence="1">
    <location>
        <begin position="336"/>
        <end position="369"/>
    </location>
</feature>
<evidence type="ECO:0000256" key="1">
    <source>
        <dbReference type="SAM" id="MobiDB-lite"/>
    </source>
</evidence>
<feature type="compositionally biased region" description="Polar residues" evidence="1">
    <location>
        <begin position="450"/>
        <end position="462"/>
    </location>
</feature>
<evidence type="ECO:0000313" key="3">
    <source>
        <dbReference type="Proteomes" id="UP001222325"/>
    </source>
</evidence>
<accession>A0AAD6XTW9</accession>
<protein>
    <submittedName>
        <fullName evidence="2">Uncharacterized protein</fullName>
    </submittedName>
</protein>
<dbReference type="Proteomes" id="UP001222325">
    <property type="component" value="Unassembled WGS sequence"/>
</dbReference>
<evidence type="ECO:0000313" key="2">
    <source>
        <dbReference type="EMBL" id="KAJ7092412.1"/>
    </source>
</evidence>
<dbReference type="EMBL" id="JARJCN010000018">
    <property type="protein sequence ID" value="KAJ7092412.1"/>
    <property type="molecule type" value="Genomic_DNA"/>
</dbReference>
<comment type="caution">
    <text evidence="2">The sequence shown here is derived from an EMBL/GenBank/DDBJ whole genome shotgun (WGS) entry which is preliminary data.</text>
</comment>
<proteinExistence type="predicted"/>
<keyword evidence="3" id="KW-1185">Reference proteome</keyword>
<sequence length="485" mass="52326">MEEDTPPATVFKAPTRSEFLVMEPTCTDENPHCPSTAHNANSEKALTQYTGFQANDASWGTPIIPDHNNTSPSPPFCAGSTFYAKYKNARVDAVAVLEEVAGAGNVTVIMPQVKLVATKQAPRRKPGGKPDKFAGHISLLIRCSDLDIRTAFLDPATYAADQLLAFHITPFDATVLSWAVGFFKTDISDTPAATARRFRWAVYDKLTNTSPAPKAAALIDRATQGGNVLPREERVLNFAKTIQVRYLPHDTDPVYVLHAKPCTKDPKLWDEIRAALRITYTDLLEAFVPHANAATGHNLCANCKLDCHPRYNCMFTERDKGWWGPKSLEAIIRQINGGNSDSEGENRGNLSLSSEEDVPDIKRDGTQGKVLRSGNSNMCGACGHTCYCRCYATTAGLHYSTEMGDSGTVGGGSSATGARPTDDGVSRGGEMADAGPSGLADATPEAVRQQGGTRTSSTSQLKGATEPQWVMKPMRQHQTLTGKSS</sequence>
<dbReference type="AlphaFoldDB" id="A0AAD6XTW9"/>
<reference evidence="2" key="1">
    <citation type="submission" date="2023-03" db="EMBL/GenBank/DDBJ databases">
        <title>Massive genome expansion in bonnet fungi (Mycena s.s.) driven by repeated elements and novel gene families across ecological guilds.</title>
        <authorList>
            <consortium name="Lawrence Berkeley National Laboratory"/>
            <person name="Harder C.B."/>
            <person name="Miyauchi S."/>
            <person name="Viragh M."/>
            <person name="Kuo A."/>
            <person name="Thoen E."/>
            <person name="Andreopoulos B."/>
            <person name="Lu D."/>
            <person name="Skrede I."/>
            <person name="Drula E."/>
            <person name="Henrissat B."/>
            <person name="Morin E."/>
            <person name="Kohler A."/>
            <person name="Barry K."/>
            <person name="LaButti K."/>
            <person name="Morin E."/>
            <person name="Salamov A."/>
            <person name="Lipzen A."/>
            <person name="Mereny Z."/>
            <person name="Hegedus B."/>
            <person name="Baldrian P."/>
            <person name="Stursova M."/>
            <person name="Weitz H."/>
            <person name="Taylor A."/>
            <person name="Grigoriev I.V."/>
            <person name="Nagy L.G."/>
            <person name="Martin F."/>
            <person name="Kauserud H."/>
        </authorList>
    </citation>
    <scope>NUCLEOTIDE SEQUENCE</scope>
    <source>
        <strain evidence="2">CBHHK173m</strain>
    </source>
</reference>
<organism evidence="2 3">
    <name type="scientific">Mycena belliarum</name>
    <dbReference type="NCBI Taxonomy" id="1033014"/>
    <lineage>
        <taxon>Eukaryota</taxon>
        <taxon>Fungi</taxon>
        <taxon>Dikarya</taxon>
        <taxon>Basidiomycota</taxon>
        <taxon>Agaricomycotina</taxon>
        <taxon>Agaricomycetes</taxon>
        <taxon>Agaricomycetidae</taxon>
        <taxon>Agaricales</taxon>
        <taxon>Marasmiineae</taxon>
        <taxon>Mycenaceae</taxon>
        <taxon>Mycena</taxon>
    </lineage>
</organism>
<name>A0AAD6XTW9_9AGAR</name>